<dbReference type="Gene3D" id="2.10.109.10">
    <property type="entry name" value="Umud Fragment, subunit A"/>
    <property type="match status" value="1"/>
</dbReference>
<dbReference type="STRING" id="645990.SAMN00120144_3708"/>
<dbReference type="InterPro" id="IPR039418">
    <property type="entry name" value="LexA-like"/>
</dbReference>
<keyword evidence="6" id="KW-0742">SOS response</keyword>
<evidence type="ECO:0000256" key="4">
    <source>
        <dbReference type="ARBA" id="ARBA00022813"/>
    </source>
</evidence>
<evidence type="ECO:0000256" key="2">
    <source>
        <dbReference type="ARBA" id="ARBA00022763"/>
    </source>
</evidence>
<gene>
    <name evidence="9" type="ORF">SAMN00120144_3708</name>
</gene>
<dbReference type="GO" id="GO:0016787">
    <property type="term" value="F:hydrolase activity"/>
    <property type="evidence" value="ECO:0007669"/>
    <property type="project" value="UniProtKB-KW"/>
</dbReference>
<dbReference type="GO" id="GO:0009432">
    <property type="term" value="P:SOS response"/>
    <property type="evidence" value="ECO:0007669"/>
    <property type="project" value="UniProtKB-KW"/>
</dbReference>
<keyword evidence="3 7" id="KW-0378">Hydrolase</keyword>
<dbReference type="NCBIfam" id="NF007621">
    <property type="entry name" value="PRK10276.1"/>
    <property type="match status" value="1"/>
</dbReference>
<dbReference type="PRINTS" id="PR00726">
    <property type="entry name" value="LEXASERPTASE"/>
</dbReference>
<feature type="domain" description="Peptidase S24/S26A/S26B/S26C" evidence="8">
    <location>
        <begin position="60"/>
        <end position="147"/>
    </location>
</feature>
<reference evidence="9 10" key="1">
    <citation type="submission" date="2017-04" db="EMBL/GenBank/DDBJ databases">
        <authorList>
            <person name="Afonso C.L."/>
            <person name="Miller P.J."/>
            <person name="Scott M.A."/>
            <person name="Spackman E."/>
            <person name="Goraichik I."/>
            <person name="Dimitrov K.M."/>
            <person name="Suarez D.L."/>
            <person name="Swayne D.E."/>
        </authorList>
    </citation>
    <scope>NUCLEOTIDE SEQUENCE [LARGE SCALE GENOMIC DNA]</scope>
    <source>
        <strain evidence="9 10">DSM 11622</strain>
    </source>
</reference>
<dbReference type="PANTHER" id="PTHR33516:SF2">
    <property type="entry name" value="LEXA REPRESSOR-RELATED"/>
    <property type="match status" value="1"/>
</dbReference>
<dbReference type="Proteomes" id="UP000192266">
    <property type="component" value="Unassembled WGS sequence"/>
</dbReference>
<keyword evidence="10" id="KW-1185">Reference proteome</keyword>
<evidence type="ECO:0000256" key="5">
    <source>
        <dbReference type="ARBA" id="ARBA00023204"/>
    </source>
</evidence>
<dbReference type="InterPro" id="IPR015927">
    <property type="entry name" value="Peptidase_S24_S26A/B/C"/>
</dbReference>
<dbReference type="GO" id="GO:0006281">
    <property type="term" value="P:DNA repair"/>
    <property type="evidence" value="ECO:0007669"/>
    <property type="project" value="UniProtKB-KW"/>
</dbReference>
<evidence type="ECO:0000256" key="3">
    <source>
        <dbReference type="ARBA" id="ARBA00022801"/>
    </source>
</evidence>
<dbReference type="AlphaFoldDB" id="A0A1W1W1X6"/>
<accession>A0A1W1W1X6</accession>
<sequence length="167" mass="18475">MRTAAADLVAGAQQPLYRPRQPAQISWVGVGQHVPADGLEPAFFGRVGGLLLHGQVGLLLRHPDATYLMRVSGESMKNAEIHEGDLLAVDKQLEADHNHIVVAVVEGECTVKRLVCEHGTWWLKPENPDYKPWEIHDAGAVRIWGVVTHVLHELIPDKLAALLRTRD</sequence>
<evidence type="ECO:0000256" key="7">
    <source>
        <dbReference type="RuleBase" id="RU003991"/>
    </source>
</evidence>
<dbReference type="GO" id="GO:0003677">
    <property type="term" value="F:DNA binding"/>
    <property type="evidence" value="ECO:0007669"/>
    <property type="project" value="InterPro"/>
</dbReference>
<evidence type="ECO:0000256" key="1">
    <source>
        <dbReference type="ARBA" id="ARBA00007484"/>
    </source>
</evidence>
<keyword evidence="4 7" id="KW-0068">Autocatalytic cleavage</keyword>
<dbReference type="Pfam" id="PF00717">
    <property type="entry name" value="Peptidase_S24"/>
    <property type="match status" value="1"/>
</dbReference>
<keyword evidence="5" id="KW-0234">DNA repair</keyword>
<comment type="similarity">
    <text evidence="1 7">Belongs to the peptidase S24 family.</text>
</comment>
<dbReference type="GO" id="GO:0006355">
    <property type="term" value="P:regulation of DNA-templated transcription"/>
    <property type="evidence" value="ECO:0007669"/>
    <property type="project" value="InterPro"/>
</dbReference>
<evidence type="ECO:0000259" key="8">
    <source>
        <dbReference type="Pfam" id="PF00717"/>
    </source>
</evidence>
<organism evidence="9 10">
    <name type="scientific">Hymenobacter roseosalivarius DSM 11622</name>
    <dbReference type="NCBI Taxonomy" id="645990"/>
    <lineage>
        <taxon>Bacteria</taxon>
        <taxon>Pseudomonadati</taxon>
        <taxon>Bacteroidota</taxon>
        <taxon>Cytophagia</taxon>
        <taxon>Cytophagales</taxon>
        <taxon>Hymenobacteraceae</taxon>
        <taxon>Hymenobacter</taxon>
    </lineage>
</organism>
<evidence type="ECO:0000313" key="9">
    <source>
        <dbReference type="EMBL" id="SMB99625.1"/>
    </source>
</evidence>
<evidence type="ECO:0000313" key="10">
    <source>
        <dbReference type="Proteomes" id="UP000192266"/>
    </source>
</evidence>
<keyword evidence="2" id="KW-0227">DNA damage</keyword>
<dbReference type="PANTHER" id="PTHR33516">
    <property type="entry name" value="LEXA REPRESSOR"/>
    <property type="match status" value="1"/>
</dbReference>
<dbReference type="InterPro" id="IPR050077">
    <property type="entry name" value="LexA_repressor"/>
</dbReference>
<dbReference type="CDD" id="cd06529">
    <property type="entry name" value="S24_LexA-like"/>
    <property type="match status" value="1"/>
</dbReference>
<dbReference type="EMBL" id="FWWW01000092">
    <property type="protein sequence ID" value="SMB99625.1"/>
    <property type="molecule type" value="Genomic_DNA"/>
</dbReference>
<protein>
    <submittedName>
        <fullName evidence="9">Peptidase S24 and S26 domain protein</fullName>
    </submittedName>
</protein>
<dbReference type="InterPro" id="IPR036286">
    <property type="entry name" value="LexA/Signal_pep-like_sf"/>
</dbReference>
<evidence type="ECO:0000256" key="6">
    <source>
        <dbReference type="ARBA" id="ARBA00023236"/>
    </source>
</evidence>
<dbReference type="SUPFAM" id="SSF51306">
    <property type="entry name" value="LexA/Signal peptidase"/>
    <property type="match status" value="1"/>
</dbReference>
<dbReference type="RefSeq" id="WP_234997475.1">
    <property type="nucleotide sequence ID" value="NZ_FWWW01000092.1"/>
</dbReference>
<name>A0A1W1W1X6_9BACT</name>
<dbReference type="InterPro" id="IPR006197">
    <property type="entry name" value="Peptidase_S24_LexA"/>
</dbReference>
<proteinExistence type="inferred from homology"/>